<feature type="compositionally biased region" description="Basic residues" evidence="1">
    <location>
        <begin position="199"/>
        <end position="208"/>
    </location>
</feature>
<dbReference type="OrthoDB" id="8249012at2759"/>
<evidence type="ECO:0000313" key="2">
    <source>
        <dbReference type="EMBL" id="GAO50174.1"/>
    </source>
</evidence>
<dbReference type="STRING" id="698492.A0A0E9NK07"/>
<dbReference type="OMA" id="NAKEYRM"/>
<dbReference type="RefSeq" id="XP_019021383.1">
    <property type="nucleotide sequence ID" value="XM_019166465.1"/>
</dbReference>
<dbReference type="PANTHER" id="PTHR21521:SF0">
    <property type="entry name" value="AMUN, ISOFORM A"/>
    <property type="match status" value="1"/>
</dbReference>
<accession>A0A0E9NK07</accession>
<feature type="region of interest" description="Disordered" evidence="1">
    <location>
        <begin position="151"/>
        <end position="208"/>
    </location>
</feature>
<proteinExistence type="predicted"/>
<reference evidence="2 3" key="2">
    <citation type="journal article" date="2014" name="J. Gen. Appl. Microbiol.">
        <title>The early diverging ascomycetous budding yeast Saitoella complicata has three histone deacetylases belonging to the Clr6, Hos2, and Rpd3 lineages.</title>
        <authorList>
            <person name="Nishida H."/>
            <person name="Matsumoto T."/>
            <person name="Kondo S."/>
            <person name="Hamamoto M."/>
            <person name="Yoshikawa H."/>
        </authorList>
    </citation>
    <scope>NUCLEOTIDE SEQUENCE [LARGE SCALE GENOMIC DNA]</scope>
    <source>
        <strain evidence="2 3">NRRL Y-17804</strain>
    </source>
</reference>
<feature type="compositionally biased region" description="Basic and acidic residues" evidence="1">
    <location>
        <begin position="151"/>
        <end position="166"/>
    </location>
</feature>
<sequence>MDLPVVQSIRESRAVTLDGLKDLLQWKMQHGQRRPTLPALVARNSDGAVAAASKAAFNPALTLDEALKEITVLRGVGPALGSLILGIVRDDAPFYSDEAAVKVLGLKSRKDLKYTLKEYKAVVTAIEKICQEAEEEISPRDMQWKIWREVRGESEAHTSPKEDAAKPKTTSKKRKAKVGESESGDSRPEPVAEPDAKRRSTRKPRSSK</sequence>
<evidence type="ECO:0000313" key="3">
    <source>
        <dbReference type="Proteomes" id="UP000033140"/>
    </source>
</evidence>
<evidence type="ECO:0000256" key="1">
    <source>
        <dbReference type="SAM" id="MobiDB-lite"/>
    </source>
</evidence>
<dbReference type="PANTHER" id="PTHR21521">
    <property type="entry name" value="AMUN, ISOFORM A"/>
    <property type="match status" value="1"/>
</dbReference>
<comment type="caution">
    <text evidence="2">The sequence shown here is derived from an EMBL/GenBank/DDBJ whole genome shotgun (WGS) entry which is preliminary data.</text>
</comment>
<keyword evidence="3" id="KW-1185">Reference proteome</keyword>
<dbReference type="AlphaFoldDB" id="A0A0E9NK07"/>
<organism evidence="2 3">
    <name type="scientific">Saitoella complicata (strain BCRC 22490 / CBS 7301 / JCM 7358 / NBRC 10748 / NRRL Y-17804)</name>
    <dbReference type="NCBI Taxonomy" id="698492"/>
    <lineage>
        <taxon>Eukaryota</taxon>
        <taxon>Fungi</taxon>
        <taxon>Dikarya</taxon>
        <taxon>Ascomycota</taxon>
        <taxon>Taphrinomycotina</taxon>
        <taxon>Taphrinomycotina incertae sedis</taxon>
        <taxon>Saitoella</taxon>
    </lineage>
</organism>
<feature type="compositionally biased region" description="Basic and acidic residues" evidence="1">
    <location>
        <begin position="177"/>
        <end position="198"/>
    </location>
</feature>
<reference evidence="2 3" key="3">
    <citation type="journal article" date="2015" name="Genome Announc.">
        <title>Draft Genome Sequence of the Archiascomycetous Yeast Saitoella complicata.</title>
        <authorList>
            <person name="Yamauchi K."/>
            <person name="Kondo S."/>
            <person name="Hamamoto M."/>
            <person name="Takahashi Y."/>
            <person name="Ogura Y."/>
            <person name="Hayashi T."/>
            <person name="Nishida H."/>
        </authorList>
    </citation>
    <scope>NUCLEOTIDE SEQUENCE [LARGE SCALE GENOMIC DNA]</scope>
    <source>
        <strain evidence="2 3">NRRL Y-17804</strain>
    </source>
</reference>
<name>A0A0E9NK07_SAICN</name>
<dbReference type="EMBL" id="BACD03000030">
    <property type="protein sequence ID" value="GAO50174.1"/>
    <property type="molecule type" value="Genomic_DNA"/>
</dbReference>
<gene>
    <name evidence="2" type="ORF">G7K_4308-t1</name>
</gene>
<reference evidence="2 3" key="1">
    <citation type="journal article" date="2011" name="J. Gen. Appl. Microbiol.">
        <title>Draft genome sequencing of the enigmatic yeast Saitoella complicata.</title>
        <authorList>
            <person name="Nishida H."/>
            <person name="Hamamoto M."/>
            <person name="Sugiyama J."/>
        </authorList>
    </citation>
    <scope>NUCLEOTIDE SEQUENCE [LARGE SCALE GENOMIC DNA]</scope>
    <source>
        <strain evidence="2 3">NRRL Y-17804</strain>
    </source>
</reference>
<dbReference type="Proteomes" id="UP000033140">
    <property type="component" value="Unassembled WGS sequence"/>
</dbReference>
<protein>
    <submittedName>
        <fullName evidence="2">Uncharacterized protein</fullName>
    </submittedName>
</protein>